<dbReference type="CDD" id="cd06578">
    <property type="entry name" value="HemD"/>
    <property type="match status" value="1"/>
</dbReference>
<dbReference type="EC" id="4.2.1.75" evidence="3"/>
<reference evidence="3" key="2">
    <citation type="journal article" date="1996" name="Hum. Mutat.">
        <title>Molecular basis of congenital erythropoietic porphyria: mutations in the human uroporphyrinogen III synthase gene.</title>
        <authorList>
            <person name="Xu W."/>
            <person name="Astrin K.H."/>
            <person name="Desnick R.J."/>
        </authorList>
    </citation>
    <scope>NUCLEOTIDE SEQUENCE</scope>
</reference>
<sequence length="298" mass="30497">MPDSRLPTVVFTRPRGQGAALLAGLRARGFGVLEVPAFDIAPAPDPAAVAAVRTRLGEFALIHFASVNAMRGLLGAPGDATSEPAVAPDAIVAVMGPGSRAEALRHPALAGARLVTPGEELAGAPPALDSETLLLTLDAHFPGALAGRRALLVKGDGGRDALARGLAARGMTIEAVETYRRLCPSLAPDQRVALEALADADAPEGGFDDATATADPGDAADPAPALIVATSSEGITNFHAMLAPWPALAAWLARTPVLVTHERVAAKAQALGIAHVRHCPPGDDAILRWLATGAPHRH</sequence>
<dbReference type="RefSeq" id="WP_028311137.1">
    <property type="nucleotide sequence ID" value="NZ_AXWS01000008.1"/>
</dbReference>
<dbReference type="GO" id="GO:0006782">
    <property type="term" value="P:protoporphyrinogen IX biosynthetic process"/>
    <property type="evidence" value="ECO:0007669"/>
    <property type="project" value="UniProtKB-UniPathway"/>
</dbReference>
<evidence type="ECO:0000313" key="3">
    <source>
        <dbReference type="RefSeq" id="WP_028311137.1"/>
    </source>
</evidence>
<dbReference type="AlphaFoldDB" id="A0A8B6X384"/>
<dbReference type="Pfam" id="PF02602">
    <property type="entry name" value="HEM4"/>
    <property type="match status" value="1"/>
</dbReference>
<protein>
    <submittedName>
        <fullName evidence="3">Uroporphyrinogen-III synthase</fullName>
        <ecNumber evidence="3">4.2.1.75</ecNumber>
    </submittedName>
</protein>
<dbReference type="SUPFAM" id="SSF69618">
    <property type="entry name" value="HemD-like"/>
    <property type="match status" value="1"/>
</dbReference>
<keyword evidence="2" id="KW-1185">Reference proteome</keyword>
<dbReference type="InterPro" id="IPR036108">
    <property type="entry name" value="4pyrrol_syn_uPrphyn_synt_sf"/>
</dbReference>
<dbReference type="GO" id="GO:0004852">
    <property type="term" value="F:uroporphyrinogen-III synthase activity"/>
    <property type="evidence" value="ECO:0007669"/>
    <property type="project" value="UniProtKB-EC"/>
</dbReference>
<name>A0A8B6X384_9BURK</name>
<dbReference type="Gene3D" id="3.40.50.10090">
    <property type="match status" value="2"/>
</dbReference>
<organism evidence="2 3">
    <name type="scientific">Derxia gummosa DSM 723</name>
    <dbReference type="NCBI Taxonomy" id="1121388"/>
    <lineage>
        <taxon>Bacteria</taxon>
        <taxon>Pseudomonadati</taxon>
        <taxon>Pseudomonadota</taxon>
        <taxon>Betaproteobacteria</taxon>
        <taxon>Burkholderiales</taxon>
        <taxon>Alcaligenaceae</taxon>
        <taxon>Derxia</taxon>
    </lineage>
</organism>
<feature type="domain" description="Tetrapyrrole biosynthesis uroporphyrinogen III synthase" evidence="1">
    <location>
        <begin position="22"/>
        <end position="276"/>
    </location>
</feature>
<reference evidence="3" key="1">
    <citation type="journal article" date="1995" name="Yeast">
        <title>Isolation of the gene HEM4 encoding uroporphyrinogen III synthase in Saccharomyces cerevisiae.</title>
        <authorList>
            <person name="Amillet J.M."/>
            <person name="Labbe-Bois R."/>
        </authorList>
    </citation>
    <scope>NUCLEOTIDE SEQUENCE</scope>
</reference>
<evidence type="ECO:0000313" key="2">
    <source>
        <dbReference type="Proteomes" id="UP000675920"/>
    </source>
</evidence>
<accession>A0A8B6X384</accession>
<proteinExistence type="predicted"/>
<dbReference type="OrthoDB" id="9787650at2"/>
<evidence type="ECO:0000259" key="1">
    <source>
        <dbReference type="Pfam" id="PF02602"/>
    </source>
</evidence>
<dbReference type="Proteomes" id="UP000675920">
    <property type="component" value="Unplaced"/>
</dbReference>
<dbReference type="InterPro" id="IPR003754">
    <property type="entry name" value="4pyrrol_synth_uPrphyn_synth"/>
</dbReference>
<reference evidence="3" key="3">
    <citation type="submission" date="2025-08" db="UniProtKB">
        <authorList>
            <consortium name="RefSeq"/>
        </authorList>
    </citation>
    <scope>IDENTIFICATION</scope>
</reference>
<dbReference type="UniPathway" id="UPA00251">
    <property type="reaction ID" value="UER00320"/>
</dbReference>